<keyword evidence="4" id="KW-0808">Transferase</keyword>
<evidence type="ECO:0000259" key="11">
    <source>
        <dbReference type="Pfam" id="PF00155"/>
    </source>
</evidence>
<keyword evidence="10" id="KW-0472">Membrane</keyword>
<gene>
    <name evidence="12" type="ORF">TSAR_008175</name>
</gene>
<dbReference type="InterPro" id="IPR004839">
    <property type="entry name" value="Aminotransferase_I/II_large"/>
</dbReference>
<evidence type="ECO:0000313" key="13">
    <source>
        <dbReference type="Proteomes" id="UP000215335"/>
    </source>
</evidence>
<dbReference type="GO" id="GO:0017059">
    <property type="term" value="C:serine palmitoyltransferase complex"/>
    <property type="evidence" value="ECO:0007669"/>
    <property type="project" value="TreeGrafter"/>
</dbReference>
<dbReference type="GO" id="GO:0046513">
    <property type="term" value="P:ceramide biosynthetic process"/>
    <property type="evidence" value="ECO:0007669"/>
    <property type="project" value="TreeGrafter"/>
</dbReference>
<comment type="cofactor">
    <cofactor evidence="1 8">
        <name>pyridoxal 5'-phosphate</name>
        <dbReference type="ChEBI" id="CHEBI:597326"/>
    </cofactor>
</comment>
<dbReference type="CDD" id="cd06454">
    <property type="entry name" value="KBL_like"/>
    <property type="match status" value="1"/>
</dbReference>
<organism evidence="12 13">
    <name type="scientific">Trichomalopsis sarcophagae</name>
    <dbReference type="NCBI Taxonomy" id="543379"/>
    <lineage>
        <taxon>Eukaryota</taxon>
        <taxon>Metazoa</taxon>
        <taxon>Ecdysozoa</taxon>
        <taxon>Arthropoda</taxon>
        <taxon>Hexapoda</taxon>
        <taxon>Insecta</taxon>
        <taxon>Pterygota</taxon>
        <taxon>Neoptera</taxon>
        <taxon>Endopterygota</taxon>
        <taxon>Hymenoptera</taxon>
        <taxon>Apocrita</taxon>
        <taxon>Proctotrupomorpha</taxon>
        <taxon>Chalcidoidea</taxon>
        <taxon>Pteromalidae</taxon>
        <taxon>Pteromalinae</taxon>
        <taxon>Trichomalopsis</taxon>
    </lineage>
</organism>
<proteinExistence type="inferred from homology"/>
<evidence type="ECO:0000313" key="12">
    <source>
        <dbReference type="EMBL" id="OXU28897.1"/>
    </source>
</evidence>
<dbReference type="OrthoDB" id="65434at2759"/>
<keyword evidence="10" id="KW-0812">Transmembrane</keyword>
<dbReference type="EMBL" id="NNAY01000360">
    <property type="protein sequence ID" value="OXU28897.1"/>
    <property type="molecule type" value="Genomic_DNA"/>
</dbReference>
<dbReference type="PROSITE" id="PS00599">
    <property type="entry name" value="AA_TRANSFER_CLASS_2"/>
    <property type="match status" value="1"/>
</dbReference>
<feature type="compositionally biased region" description="Basic and acidic residues" evidence="9">
    <location>
        <begin position="16"/>
        <end position="31"/>
    </location>
</feature>
<dbReference type="InterPro" id="IPR050087">
    <property type="entry name" value="AON_synthase_class-II"/>
</dbReference>
<feature type="compositionally biased region" description="Polar residues" evidence="9">
    <location>
        <begin position="1"/>
        <end position="14"/>
    </location>
</feature>
<dbReference type="InterPro" id="IPR015421">
    <property type="entry name" value="PyrdxlP-dep_Trfase_major"/>
</dbReference>
<protein>
    <recommendedName>
        <fullName evidence="3">serine C-palmitoyltransferase</fullName>
        <ecNumber evidence="3">2.3.1.50</ecNumber>
    </recommendedName>
</protein>
<evidence type="ECO:0000256" key="6">
    <source>
        <dbReference type="ARBA" id="ARBA00023315"/>
    </source>
</evidence>
<dbReference type="InterPro" id="IPR015422">
    <property type="entry name" value="PyrdxlP-dep_Trfase_small"/>
</dbReference>
<evidence type="ECO:0000256" key="7">
    <source>
        <dbReference type="ARBA" id="ARBA00048528"/>
    </source>
</evidence>
<keyword evidence="5 8" id="KW-0663">Pyridoxal phosphate</keyword>
<dbReference type="Pfam" id="PF00155">
    <property type="entry name" value="Aminotran_1_2"/>
    <property type="match status" value="1"/>
</dbReference>
<evidence type="ECO:0000256" key="2">
    <source>
        <dbReference type="ARBA" id="ARBA00008392"/>
    </source>
</evidence>
<evidence type="ECO:0000256" key="1">
    <source>
        <dbReference type="ARBA" id="ARBA00001933"/>
    </source>
</evidence>
<evidence type="ECO:0000256" key="3">
    <source>
        <dbReference type="ARBA" id="ARBA00013220"/>
    </source>
</evidence>
<dbReference type="Gene3D" id="3.40.640.10">
    <property type="entry name" value="Type I PLP-dependent aspartate aminotransferase-like (Major domain)"/>
    <property type="match status" value="1"/>
</dbReference>
<comment type="caution">
    <text evidence="12">The sequence shown here is derived from an EMBL/GenBank/DDBJ whole genome shotgun (WGS) entry which is preliminary data.</text>
</comment>
<keyword evidence="6" id="KW-0012">Acyltransferase</keyword>
<comment type="similarity">
    <text evidence="2 8">Belongs to the class-II pyridoxal-phosphate-dependent aminotransferase family.</text>
</comment>
<dbReference type="InterPro" id="IPR001917">
    <property type="entry name" value="Aminotrans_II_pyridoxalP_BS"/>
</dbReference>
<feature type="transmembrane region" description="Helical" evidence="10">
    <location>
        <begin position="73"/>
        <end position="97"/>
    </location>
</feature>
<dbReference type="GO" id="GO:0016020">
    <property type="term" value="C:membrane"/>
    <property type="evidence" value="ECO:0007669"/>
    <property type="project" value="GOC"/>
</dbReference>
<feature type="domain" description="Aminotransferase class I/classII large" evidence="11">
    <location>
        <begin position="167"/>
        <end position="530"/>
    </location>
</feature>
<dbReference type="EC" id="2.3.1.50" evidence="3"/>
<evidence type="ECO:0000256" key="9">
    <source>
        <dbReference type="SAM" id="MobiDB-lite"/>
    </source>
</evidence>
<reference evidence="12 13" key="1">
    <citation type="journal article" date="2017" name="Curr. Biol.">
        <title>The Evolution of Venom by Co-option of Single-Copy Genes.</title>
        <authorList>
            <person name="Martinson E.O."/>
            <person name="Mrinalini"/>
            <person name="Kelkar Y.D."/>
            <person name="Chang C.H."/>
            <person name="Werren J.H."/>
        </authorList>
    </citation>
    <scope>NUCLEOTIDE SEQUENCE [LARGE SCALE GENOMIC DNA]</scope>
    <source>
        <strain evidence="12 13">Alberta</strain>
        <tissue evidence="12">Whole body</tissue>
    </source>
</reference>
<name>A0A232FF07_9HYME</name>
<dbReference type="InterPro" id="IPR015424">
    <property type="entry name" value="PyrdxlP-dep_Trfase"/>
</dbReference>
<evidence type="ECO:0000256" key="10">
    <source>
        <dbReference type="SAM" id="Phobius"/>
    </source>
</evidence>
<dbReference type="SUPFAM" id="SSF53383">
    <property type="entry name" value="PLP-dependent transferases"/>
    <property type="match status" value="1"/>
</dbReference>
<keyword evidence="10" id="KW-1133">Transmembrane helix</keyword>
<evidence type="ECO:0000256" key="5">
    <source>
        <dbReference type="ARBA" id="ARBA00022898"/>
    </source>
</evidence>
<evidence type="ECO:0000256" key="8">
    <source>
        <dbReference type="RuleBase" id="RU003693"/>
    </source>
</evidence>
<dbReference type="GO" id="GO:0004758">
    <property type="term" value="F:serine C-palmitoyltransferase activity"/>
    <property type="evidence" value="ECO:0007669"/>
    <property type="project" value="UniProtKB-EC"/>
</dbReference>
<dbReference type="Proteomes" id="UP000215335">
    <property type="component" value="Unassembled WGS sequence"/>
</dbReference>
<dbReference type="PANTHER" id="PTHR13693:SF3">
    <property type="entry name" value="LD36009P"/>
    <property type="match status" value="1"/>
</dbReference>
<comment type="catalytic activity">
    <reaction evidence="7">
        <text>L-serine + hexadecanoyl-CoA + H(+) = 3-oxosphinganine + CO2 + CoA</text>
        <dbReference type="Rhea" id="RHEA:14761"/>
        <dbReference type="ChEBI" id="CHEBI:15378"/>
        <dbReference type="ChEBI" id="CHEBI:16526"/>
        <dbReference type="ChEBI" id="CHEBI:33384"/>
        <dbReference type="ChEBI" id="CHEBI:57287"/>
        <dbReference type="ChEBI" id="CHEBI:57379"/>
        <dbReference type="ChEBI" id="CHEBI:58299"/>
        <dbReference type="EC" id="2.3.1.50"/>
    </reaction>
</comment>
<dbReference type="GO" id="GO:0030170">
    <property type="term" value="F:pyridoxal phosphate binding"/>
    <property type="evidence" value="ECO:0007669"/>
    <property type="project" value="InterPro"/>
</dbReference>
<accession>A0A232FF07</accession>
<feature type="region of interest" description="Disordered" evidence="9">
    <location>
        <begin position="1"/>
        <end position="39"/>
    </location>
</feature>
<keyword evidence="13" id="KW-1185">Reference proteome</keyword>
<sequence>MATTVSCSVGTTITETDDRNNKQQKHVEGGTRRRNGYSKTLNGHASFIGDGKNNRNLPPKSSKYKESFEKVPFITAALTHFGFYILMFLGFINQLLFTPNVAKERKRKGYAPLYESFEQFYLRYVYRRLKDCWNRPICSVPGGTVTLKDRVTHDYGWTFEFTGTTTECINLGSYNYLGFAESSGACAQESIKTLKEFGCAGCSPRLELGNMPIHDELEKLTARFLGVEDAIVFGMGFATNALNLPSLISKGCLVLSDEKNHASLILGLRLSGATTRVFEHNSKLINVEHLEKCLKKAILSGQPGTGEPWKKIVIVVEGIYSMEGSIVHLPEIIKLKQKYKAYLYLDEAHSTGAMGKRGRGVCDYYGVDPRDVDILMGTFTKSFGSAGGYIAGTKALINHLRVYSHAHTYAVAMSPPIAQQIITSMKIIIGEDGTDAGKKRIKQLARNTRYFRRRLNQIGVIIYGNEDSPVIPMLVYLYSKIGTVVRTLTTRNIASVGVGFPATPLMEGRIRFCLSAAHTKEQLDYVLKNIEDISDTLGLKYSKKPRDPNSIEYYSDSETE</sequence>
<dbReference type="PANTHER" id="PTHR13693">
    <property type="entry name" value="CLASS II AMINOTRANSFERASE/8-AMINO-7-OXONONANOATE SYNTHASE"/>
    <property type="match status" value="1"/>
</dbReference>
<evidence type="ECO:0000256" key="4">
    <source>
        <dbReference type="ARBA" id="ARBA00022679"/>
    </source>
</evidence>
<dbReference type="STRING" id="543379.A0A232FF07"/>
<dbReference type="AlphaFoldDB" id="A0A232FF07"/>
<dbReference type="Gene3D" id="3.90.1150.10">
    <property type="entry name" value="Aspartate Aminotransferase, domain 1"/>
    <property type="match status" value="1"/>
</dbReference>
<dbReference type="GO" id="GO:0046512">
    <property type="term" value="P:sphingosine biosynthetic process"/>
    <property type="evidence" value="ECO:0007669"/>
    <property type="project" value="TreeGrafter"/>
</dbReference>